<dbReference type="InterPro" id="IPR023145">
    <property type="entry name" value="YfbU_helix-hairpin_sf"/>
</dbReference>
<dbReference type="InterPro" id="IPR023146">
    <property type="entry name" value="YfbU_alpha-helical_sf"/>
</dbReference>
<name>A0ABT8BVC2_9VIBR</name>
<dbReference type="InterPro" id="IPR005587">
    <property type="entry name" value="UPF0304_YfbU"/>
</dbReference>
<proteinExistence type="inferred from homology"/>
<dbReference type="NCBIfam" id="NF003936">
    <property type="entry name" value="PRK05445.1"/>
    <property type="match status" value="1"/>
</dbReference>
<evidence type="ECO:0000313" key="3">
    <source>
        <dbReference type="Proteomes" id="UP001238540"/>
    </source>
</evidence>
<dbReference type="EMBL" id="JAUFQC010000001">
    <property type="protein sequence ID" value="MDN3610334.1"/>
    <property type="molecule type" value="Genomic_DNA"/>
</dbReference>
<dbReference type="RefSeq" id="WP_076584954.1">
    <property type="nucleotide sequence ID" value="NZ_JABEYA020000001.1"/>
</dbReference>
<organism evidence="2 3">
    <name type="scientific">Vibrio ostreicida</name>
    <dbReference type="NCBI Taxonomy" id="526588"/>
    <lineage>
        <taxon>Bacteria</taxon>
        <taxon>Pseudomonadati</taxon>
        <taxon>Pseudomonadota</taxon>
        <taxon>Gammaproteobacteria</taxon>
        <taxon>Vibrionales</taxon>
        <taxon>Vibrionaceae</taxon>
        <taxon>Vibrio</taxon>
    </lineage>
</organism>
<dbReference type="Gene3D" id="1.10.287.680">
    <property type="entry name" value="Helix hairpin bin"/>
    <property type="match status" value="1"/>
</dbReference>
<sequence>MQISNTQRLILSNQYQLMAKLDPENAINYSRLQTIVERGYTLQLNQLSQDFDCLSESDCQEVIDIMEMFHAMQVSASLHNDKARPAIDQRRLSFLGFDTHMESRYVHYVRFIITSEGRYTQFLKGGHDFNTHVPMIEKYRRMLSVWRDCPRPYHLCNNELENIINV</sequence>
<dbReference type="Pfam" id="PF03887">
    <property type="entry name" value="YfbU"/>
    <property type="match status" value="1"/>
</dbReference>
<accession>A0ABT8BVC2</accession>
<gene>
    <name evidence="2" type="ORF">QWZ16_11530</name>
</gene>
<dbReference type="HAMAP" id="MF_00762">
    <property type="entry name" value="UPF0304"/>
    <property type="match status" value="1"/>
</dbReference>
<dbReference type="Proteomes" id="UP001238540">
    <property type="component" value="Unassembled WGS sequence"/>
</dbReference>
<dbReference type="SUPFAM" id="SSF116960">
    <property type="entry name" value="YfbU-like"/>
    <property type="match status" value="1"/>
</dbReference>
<reference evidence="3" key="1">
    <citation type="journal article" date="2019" name="Int. J. Syst. Evol. Microbiol.">
        <title>The Global Catalogue of Microorganisms (GCM) 10K type strain sequencing project: providing services to taxonomists for standard genome sequencing and annotation.</title>
        <authorList>
            <consortium name="The Broad Institute Genomics Platform"/>
            <consortium name="The Broad Institute Genome Sequencing Center for Infectious Disease"/>
            <person name="Wu L."/>
            <person name="Ma J."/>
        </authorList>
    </citation>
    <scope>NUCLEOTIDE SEQUENCE [LARGE SCALE GENOMIC DNA]</scope>
    <source>
        <strain evidence="3">CECT 7398</strain>
    </source>
</reference>
<evidence type="ECO:0000256" key="1">
    <source>
        <dbReference type="HAMAP-Rule" id="MF_00762"/>
    </source>
</evidence>
<dbReference type="PIRSF" id="PIRSF006272">
    <property type="entry name" value="UCP006272"/>
    <property type="match status" value="1"/>
</dbReference>
<protein>
    <recommendedName>
        <fullName evidence="1">UPF0304 protein QWZ16_11530</fullName>
    </recommendedName>
</protein>
<keyword evidence="3" id="KW-1185">Reference proteome</keyword>
<comment type="similarity">
    <text evidence="1">Belongs to the UPF0304 family.</text>
</comment>
<comment type="caution">
    <text evidence="2">The sequence shown here is derived from an EMBL/GenBank/DDBJ whole genome shotgun (WGS) entry which is preliminary data.</text>
</comment>
<dbReference type="Gene3D" id="1.10.3190.10">
    <property type="entry name" value="yfbu gene product, domain 2"/>
    <property type="match status" value="1"/>
</dbReference>
<evidence type="ECO:0000313" key="2">
    <source>
        <dbReference type="EMBL" id="MDN3610334.1"/>
    </source>
</evidence>